<gene>
    <name evidence="3" type="ORF">K458DRAFT_261623</name>
</gene>
<dbReference type="AlphaFoldDB" id="A0A6G1IGX8"/>
<keyword evidence="4" id="KW-1185">Reference proteome</keyword>
<reference evidence="3" key="1">
    <citation type="journal article" date="2020" name="Stud. Mycol.">
        <title>101 Dothideomycetes genomes: a test case for predicting lifestyles and emergence of pathogens.</title>
        <authorList>
            <person name="Haridas S."/>
            <person name="Albert R."/>
            <person name="Binder M."/>
            <person name="Bloem J."/>
            <person name="Labutti K."/>
            <person name="Salamov A."/>
            <person name="Andreopoulos B."/>
            <person name="Baker S."/>
            <person name="Barry K."/>
            <person name="Bills G."/>
            <person name="Bluhm B."/>
            <person name="Cannon C."/>
            <person name="Castanera R."/>
            <person name="Culley D."/>
            <person name="Daum C."/>
            <person name="Ezra D."/>
            <person name="Gonzalez J."/>
            <person name="Henrissat B."/>
            <person name="Kuo A."/>
            <person name="Liang C."/>
            <person name="Lipzen A."/>
            <person name="Lutzoni F."/>
            <person name="Magnuson J."/>
            <person name="Mondo S."/>
            <person name="Nolan M."/>
            <person name="Ohm R."/>
            <person name="Pangilinan J."/>
            <person name="Park H.-J."/>
            <person name="Ramirez L."/>
            <person name="Alfaro M."/>
            <person name="Sun H."/>
            <person name="Tritt A."/>
            <person name="Yoshinaga Y."/>
            <person name="Zwiers L.-H."/>
            <person name="Turgeon B."/>
            <person name="Goodwin S."/>
            <person name="Spatafora J."/>
            <person name="Crous P."/>
            <person name="Grigoriev I."/>
        </authorList>
    </citation>
    <scope>NUCLEOTIDE SEQUENCE</scope>
    <source>
        <strain evidence="3">CBS 122367</strain>
    </source>
</reference>
<dbReference type="EMBL" id="MU005622">
    <property type="protein sequence ID" value="KAF2677484.1"/>
    <property type="molecule type" value="Genomic_DNA"/>
</dbReference>
<sequence length="455" mass="50758">KNRIFVLSDISNEPDDTMSFVRLLTHADIYEIEGLVATTSFWLPNATRPDQIEHLVDAYGQVRENLQTHSNSTFPTVDDLRSKISSGPTVYGMEAIEELEVGGNLTTGAKAIIDAVDVSGEPLYIQIWGGSNTLATTLWYVNRTRSADELRAFTSKIRVYSISDQDDTGPWARQHFPDMRWIASRDGFNMYNPSTWTGISGNPGSVDAGGPNDTIVQNAWLDEHIRRGPLGSLYPQIIYIMEGDTPSLLYNFQNGLGNPEYPSWGSWGGRYTANPMHSFAQYADAADAVIVNNKTYSSNKATIWRWREAFQNEFAARIQWTLAPKSSNLTFTHPPVIVVNDTCGSSHFDIKVSVGDTITLDASSSYSIDAEANLNFTWFQYREPSSWQSSPGVVPSINLTYPDGAGRRVAQFKTPEPLSGYCEASKCPVLHLLVSVKDTNARYPIERYRRVLLHV</sequence>
<evidence type="ECO:0000259" key="2">
    <source>
        <dbReference type="Pfam" id="PF21027"/>
    </source>
</evidence>
<accession>A0A6G1IGX8</accession>
<dbReference type="Pfam" id="PF07632">
    <property type="entry name" value="Sde182_NH-like"/>
    <property type="match status" value="1"/>
</dbReference>
<dbReference type="InterPro" id="IPR048527">
    <property type="entry name" value="Sde182_C"/>
</dbReference>
<dbReference type="GO" id="GO:0016799">
    <property type="term" value="F:hydrolase activity, hydrolyzing N-glycosyl compounds"/>
    <property type="evidence" value="ECO:0007669"/>
    <property type="project" value="InterPro"/>
</dbReference>
<feature type="non-terminal residue" evidence="3">
    <location>
        <position position="455"/>
    </location>
</feature>
<name>A0A6G1IGX8_9PLEO</name>
<evidence type="ECO:0000259" key="1">
    <source>
        <dbReference type="Pfam" id="PF07632"/>
    </source>
</evidence>
<feature type="non-terminal residue" evidence="3">
    <location>
        <position position="1"/>
    </location>
</feature>
<protein>
    <submittedName>
        <fullName evidence="3">DUF1593-domain-containing protein</fullName>
    </submittedName>
</protein>
<feature type="domain" description="Cellulose-binding Sde182 nucleoside hydrolase-like" evidence="1">
    <location>
        <begin position="3"/>
        <end position="271"/>
    </location>
</feature>
<feature type="domain" description="Cellulose-binding Sde182 C-terminal" evidence="2">
    <location>
        <begin position="357"/>
        <end position="455"/>
    </location>
</feature>
<dbReference type="InterPro" id="IPR011483">
    <property type="entry name" value="Sde182_NH-like"/>
</dbReference>
<dbReference type="Gene3D" id="2.60.40.10">
    <property type="entry name" value="Immunoglobulins"/>
    <property type="match status" value="1"/>
</dbReference>
<dbReference type="Proteomes" id="UP000799291">
    <property type="component" value="Unassembled WGS sequence"/>
</dbReference>
<dbReference type="InterPro" id="IPR036452">
    <property type="entry name" value="Ribo_hydro-like"/>
</dbReference>
<evidence type="ECO:0000313" key="3">
    <source>
        <dbReference type="EMBL" id="KAF2677484.1"/>
    </source>
</evidence>
<dbReference type="OrthoDB" id="3592035at2759"/>
<dbReference type="InterPro" id="IPR013783">
    <property type="entry name" value="Ig-like_fold"/>
</dbReference>
<dbReference type="Gene3D" id="3.90.245.10">
    <property type="entry name" value="Ribonucleoside hydrolase-like"/>
    <property type="match status" value="1"/>
</dbReference>
<proteinExistence type="predicted"/>
<organism evidence="3 4">
    <name type="scientific">Lentithecium fluviatile CBS 122367</name>
    <dbReference type="NCBI Taxonomy" id="1168545"/>
    <lineage>
        <taxon>Eukaryota</taxon>
        <taxon>Fungi</taxon>
        <taxon>Dikarya</taxon>
        <taxon>Ascomycota</taxon>
        <taxon>Pezizomycotina</taxon>
        <taxon>Dothideomycetes</taxon>
        <taxon>Pleosporomycetidae</taxon>
        <taxon>Pleosporales</taxon>
        <taxon>Massarineae</taxon>
        <taxon>Lentitheciaceae</taxon>
        <taxon>Lentithecium</taxon>
    </lineage>
</organism>
<dbReference type="Pfam" id="PF21027">
    <property type="entry name" value="Sde0182_C"/>
    <property type="match status" value="1"/>
</dbReference>
<evidence type="ECO:0000313" key="4">
    <source>
        <dbReference type="Proteomes" id="UP000799291"/>
    </source>
</evidence>